<keyword evidence="2" id="KW-1185">Reference proteome</keyword>
<evidence type="ECO:0000313" key="1">
    <source>
        <dbReference type="EMBL" id="TGY76152.1"/>
    </source>
</evidence>
<protein>
    <submittedName>
        <fullName evidence="1">RagB/SusD family nutrient uptake outer membrane protein</fullName>
    </submittedName>
</protein>
<accession>A0AC61RAM4</accession>
<evidence type="ECO:0000313" key="2">
    <source>
        <dbReference type="Proteomes" id="UP000306319"/>
    </source>
</evidence>
<reference evidence="1" key="1">
    <citation type="submission" date="2019-04" db="EMBL/GenBank/DDBJ databases">
        <title>Microbes associate with the intestines of laboratory mice.</title>
        <authorList>
            <person name="Navarre W."/>
            <person name="Wong E."/>
            <person name="Huang K."/>
            <person name="Tropini C."/>
            <person name="Ng K."/>
            <person name="Yu B."/>
        </authorList>
    </citation>
    <scope>NUCLEOTIDE SEQUENCE</scope>
    <source>
        <strain evidence="1">NM04_E33</strain>
    </source>
</reference>
<dbReference type="Proteomes" id="UP000306319">
    <property type="component" value="Unassembled WGS sequence"/>
</dbReference>
<dbReference type="EMBL" id="SRYB01000044">
    <property type="protein sequence ID" value="TGY76152.1"/>
    <property type="molecule type" value="Genomic_DNA"/>
</dbReference>
<name>A0AC61RAM4_9BACT</name>
<organism evidence="1 2">
    <name type="scientific">Lepagella muris</name>
    <dbReference type="NCBI Taxonomy" id="3032870"/>
    <lineage>
        <taxon>Bacteria</taxon>
        <taxon>Pseudomonadati</taxon>
        <taxon>Bacteroidota</taxon>
        <taxon>Bacteroidia</taxon>
        <taxon>Bacteroidales</taxon>
        <taxon>Muribaculaceae</taxon>
        <taxon>Lepagella</taxon>
    </lineage>
</organism>
<sequence>MKFNNIFAIAMVAAASLLSGCDSFLDIKPVGKVIPTTAPEFRSLLTEAYTTVPDDRGLASFRSDEVLLDATISSNDLNSYLDIWRWNDDGADENTASFSWRQFYHVLFIANYVIESENMITDGTRDEIRQMVGESYMLRAYMHFILANLHAPAYQSCDPATTKAIPLKLDSDVEGVLSRNTVEEVYTSILSDLTTAETYLNVAEWDKGYNYRFNIISADALRSRVNLYMENWKEAFEASERVLEERNEIADISAKLPNEYDSPEMIVALEQVMTAQYTRALKVDRNFFAIYENSDLRRKAYFNRISASNILLLKGGSNTYSCSLRVGEMLLNSAEAAWHLGNYTHAADRLLQLQRKRYADNGAAKEAAVADMQPDQLLQEIMNERARELAFEGHRWFDLRRTTRPRIERSFKGETFILEENDPRYTIRIPSEAITANPGLAD</sequence>
<comment type="caution">
    <text evidence="1">The sequence shown here is derived from an EMBL/GenBank/DDBJ whole genome shotgun (WGS) entry which is preliminary data.</text>
</comment>
<proteinExistence type="predicted"/>
<gene>
    <name evidence="1" type="ORF">E5331_18745</name>
</gene>